<proteinExistence type="inferred from homology"/>
<comment type="caution">
    <text evidence="8">The sequence shown here is derived from an EMBL/GenBank/DDBJ whole genome shotgun (WGS) entry which is preliminary data.</text>
</comment>
<dbReference type="Pfam" id="PF00551">
    <property type="entry name" value="Formyl_trans_N"/>
    <property type="match status" value="1"/>
</dbReference>
<evidence type="ECO:0000256" key="5">
    <source>
        <dbReference type="HAMAP-Rule" id="MF_00182"/>
    </source>
</evidence>
<dbReference type="Gene3D" id="3.40.50.12230">
    <property type="match status" value="1"/>
</dbReference>
<dbReference type="InterPro" id="IPR041711">
    <property type="entry name" value="Met-tRNA-FMT_N"/>
</dbReference>
<evidence type="ECO:0000256" key="1">
    <source>
        <dbReference type="ARBA" id="ARBA00010699"/>
    </source>
</evidence>
<dbReference type="GO" id="GO:0004479">
    <property type="term" value="F:methionyl-tRNA formyltransferase activity"/>
    <property type="evidence" value="ECO:0007669"/>
    <property type="project" value="UniProtKB-EC"/>
</dbReference>
<gene>
    <name evidence="5" type="primary">fmt</name>
    <name evidence="8" type="ORF">J2S03_002705</name>
</gene>
<evidence type="ECO:0000259" key="6">
    <source>
        <dbReference type="Pfam" id="PF00551"/>
    </source>
</evidence>
<dbReference type="InterPro" id="IPR005794">
    <property type="entry name" value="Fmt"/>
</dbReference>
<feature type="domain" description="Formyl transferase N-terminal" evidence="6">
    <location>
        <begin position="7"/>
        <end position="182"/>
    </location>
</feature>
<dbReference type="SUPFAM" id="SSF53328">
    <property type="entry name" value="Formyltransferase"/>
    <property type="match status" value="1"/>
</dbReference>
<dbReference type="InterPro" id="IPR044135">
    <property type="entry name" value="Met-tRNA-FMT_C"/>
</dbReference>
<organism evidence="8 9">
    <name type="scientific">Alicyclobacillus cycloheptanicus</name>
    <dbReference type="NCBI Taxonomy" id="1457"/>
    <lineage>
        <taxon>Bacteria</taxon>
        <taxon>Bacillati</taxon>
        <taxon>Bacillota</taxon>
        <taxon>Bacilli</taxon>
        <taxon>Bacillales</taxon>
        <taxon>Alicyclobacillaceae</taxon>
        <taxon>Alicyclobacillus</taxon>
    </lineage>
</organism>
<dbReference type="InterPro" id="IPR036477">
    <property type="entry name" value="Formyl_transf_N_sf"/>
</dbReference>
<reference evidence="8 9" key="1">
    <citation type="submission" date="2023-07" db="EMBL/GenBank/DDBJ databases">
        <title>Genomic Encyclopedia of Type Strains, Phase IV (KMG-IV): sequencing the most valuable type-strain genomes for metagenomic binning, comparative biology and taxonomic classification.</title>
        <authorList>
            <person name="Goeker M."/>
        </authorList>
    </citation>
    <scope>NUCLEOTIDE SEQUENCE [LARGE SCALE GENOMIC DNA]</scope>
    <source>
        <strain evidence="8 9">DSM 4006</strain>
    </source>
</reference>
<evidence type="ECO:0000256" key="4">
    <source>
        <dbReference type="ARBA" id="ARBA00022917"/>
    </source>
</evidence>
<protein>
    <recommendedName>
        <fullName evidence="2 5">Methionyl-tRNA formyltransferase</fullName>
        <ecNumber evidence="2 5">2.1.2.9</ecNumber>
    </recommendedName>
</protein>
<dbReference type="EC" id="2.1.2.9" evidence="2 5"/>
<dbReference type="InterPro" id="IPR001555">
    <property type="entry name" value="GART_AS"/>
</dbReference>
<evidence type="ECO:0000259" key="7">
    <source>
        <dbReference type="Pfam" id="PF02911"/>
    </source>
</evidence>
<evidence type="ECO:0000256" key="2">
    <source>
        <dbReference type="ARBA" id="ARBA00012261"/>
    </source>
</evidence>
<feature type="binding site" evidence="5">
    <location>
        <begin position="114"/>
        <end position="117"/>
    </location>
    <ligand>
        <name>(6S)-5,6,7,8-tetrahydrofolate</name>
        <dbReference type="ChEBI" id="CHEBI:57453"/>
    </ligand>
</feature>
<dbReference type="SUPFAM" id="SSF50486">
    <property type="entry name" value="FMT C-terminal domain-like"/>
    <property type="match status" value="1"/>
</dbReference>
<dbReference type="InterPro" id="IPR011034">
    <property type="entry name" value="Formyl_transferase-like_C_sf"/>
</dbReference>
<name>A0ABT9XKL1_9BACL</name>
<keyword evidence="9" id="KW-1185">Reference proteome</keyword>
<dbReference type="PANTHER" id="PTHR11138">
    <property type="entry name" value="METHIONYL-TRNA FORMYLTRANSFERASE"/>
    <property type="match status" value="1"/>
</dbReference>
<sequence length="338" mass="36312">MSDTPARVIFMGTPDFAVPSLQVLATGPFEIVGVVTQPDRPQGRKRILAPPPVKQAAEALGLPVFQPEKVRAEASLKQLAALRPDVLVTAAYGQILPQKLLDIPRVGCINVHASLLPRWRGAAPIHRAILAGDTETGVTLMEMVAALDAGPVLGAVRVPILPEDNVGTLHDRLAQAGAALLRELLPAYLRGEIQPTPQPKDGVTYADRILRKDEWLDWSQSVRTVFNHIRGLSPWPGAATRWRDGDLKVWAAALPASTAAEAGLPPASDAVQPGCAVMRKDGVFVRCGDGWVELREVQPSGRRRMSAADWFRGTGLTELQFAVRVEGDEEADKGGPGS</sequence>
<accession>A0ABT9XKL1</accession>
<dbReference type="CDD" id="cd08646">
    <property type="entry name" value="FMT_core_Met-tRNA-FMT_N"/>
    <property type="match status" value="1"/>
</dbReference>
<dbReference type="PROSITE" id="PS00373">
    <property type="entry name" value="GART"/>
    <property type="match status" value="1"/>
</dbReference>
<keyword evidence="4 5" id="KW-0648">Protein biosynthesis</keyword>
<comment type="function">
    <text evidence="5">Attaches a formyl group to the free amino group of methionyl-tRNA(fMet). The formyl group appears to play a dual role in the initiator identity of N-formylmethionyl-tRNA by promoting its recognition by IF2 and preventing the misappropriation of this tRNA by the elongation apparatus.</text>
</comment>
<evidence type="ECO:0000256" key="3">
    <source>
        <dbReference type="ARBA" id="ARBA00022679"/>
    </source>
</evidence>
<dbReference type="InterPro" id="IPR005793">
    <property type="entry name" value="Formyl_trans_C"/>
</dbReference>
<dbReference type="RefSeq" id="WP_274456197.1">
    <property type="nucleotide sequence ID" value="NZ_CP067097.1"/>
</dbReference>
<dbReference type="CDD" id="cd08704">
    <property type="entry name" value="Met_tRNA_FMT_C"/>
    <property type="match status" value="1"/>
</dbReference>
<dbReference type="InterPro" id="IPR002376">
    <property type="entry name" value="Formyl_transf_N"/>
</dbReference>
<evidence type="ECO:0000313" key="9">
    <source>
        <dbReference type="Proteomes" id="UP001232973"/>
    </source>
</evidence>
<comment type="similarity">
    <text evidence="1 5">Belongs to the Fmt family.</text>
</comment>
<comment type="catalytic activity">
    <reaction evidence="5">
        <text>L-methionyl-tRNA(fMet) + (6R)-10-formyltetrahydrofolate = N-formyl-L-methionyl-tRNA(fMet) + (6S)-5,6,7,8-tetrahydrofolate + H(+)</text>
        <dbReference type="Rhea" id="RHEA:24380"/>
        <dbReference type="Rhea" id="RHEA-COMP:9952"/>
        <dbReference type="Rhea" id="RHEA-COMP:9953"/>
        <dbReference type="ChEBI" id="CHEBI:15378"/>
        <dbReference type="ChEBI" id="CHEBI:57453"/>
        <dbReference type="ChEBI" id="CHEBI:78530"/>
        <dbReference type="ChEBI" id="CHEBI:78844"/>
        <dbReference type="ChEBI" id="CHEBI:195366"/>
        <dbReference type="EC" id="2.1.2.9"/>
    </reaction>
</comment>
<dbReference type="NCBIfam" id="TIGR00460">
    <property type="entry name" value="fmt"/>
    <property type="match status" value="1"/>
</dbReference>
<dbReference type="EMBL" id="JAUSTP010000025">
    <property type="protein sequence ID" value="MDQ0190838.1"/>
    <property type="molecule type" value="Genomic_DNA"/>
</dbReference>
<dbReference type="HAMAP" id="MF_00182">
    <property type="entry name" value="Formyl_trans"/>
    <property type="match status" value="1"/>
</dbReference>
<dbReference type="Pfam" id="PF02911">
    <property type="entry name" value="Formyl_trans_C"/>
    <property type="match status" value="1"/>
</dbReference>
<evidence type="ECO:0000313" key="8">
    <source>
        <dbReference type="EMBL" id="MDQ0190838.1"/>
    </source>
</evidence>
<dbReference type="Proteomes" id="UP001232973">
    <property type="component" value="Unassembled WGS sequence"/>
</dbReference>
<dbReference type="PANTHER" id="PTHR11138:SF5">
    <property type="entry name" value="METHIONYL-TRNA FORMYLTRANSFERASE, MITOCHONDRIAL"/>
    <property type="match status" value="1"/>
</dbReference>
<keyword evidence="3 5" id="KW-0808">Transferase</keyword>
<feature type="domain" description="Formyl transferase C-terminal" evidence="7">
    <location>
        <begin position="210"/>
        <end position="313"/>
    </location>
</feature>